<feature type="domain" description="Type VI secretion system IcmF C-terminal" evidence="1">
    <location>
        <begin position="11"/>
        <end position="80"/>
    </location>
</feature>
<comment type="caution">
    <text evidence="2">The sequence shown here is derived from an EMBL/GenBank/DDBJ whole genome shotgun (WGS) entry which is preliminary data.</text>
</comment>
<proteinExistence type="predicted"/>
<dbReference type="AlphaFoldDB" id="A0AA36C3C5"/>
<evidence type="ECO:0000259" key="1">
    <source>
        <dbReference type="Pfam" id="PF06744"/>
    </source>
</evidence>
<dbReference type="Pfam" id="PF06744">
    <property type="entry name" value="IcmF_C"/>
    <property type="match status" value="1"/>
</dbReference>
<organism evidence="2 3">
    <name type="scientific">Mesorhabditis spiculigera</name>
    <dbReference type="NCBI Taxonomy" id="96644"/>
    <lineage>
        <taxon>Eukaryota</taxon>
        <taxon>Metazoa</taxon>
        <taxon>Ecdysozoa</taxon>
        <taxon>Nematoda</taxon>
        <taxon>Chromadorea</taxon>
        <taxon>Rhabditida</taxon>
        <taxon>Rhabditina</taxon>
        <taxon>Rhabditomorpha</taxon>
        <taxon>Rhabditoidea</taxon>
        <taxon>Rhabditidae</taxon>
        <taxon>Mesorhabditinae</taxon>
        <taxon>Mesorhabditis</taxon>
    </lineage>
</organism>
<dbReference type="EMBL" id="CATQJA010000011">
    <property type="protein sequence ID" value="CAJ0557411.1"/>
    <property type="molecule type" value="Genomic_DNA"/>
</dbReference>
<feature type="non-terminal residue" evidence="2">
    <location>
        <position position="104"/>
    </location>
</feature>
<name>A0AA36C3C5_9BILA</name>
<dbReference type="Proteomes" id="UP001177023">
    <property type="component" value="Unassembled WGS sequence"/>
</dbReference>
<dbReference type="InterPro" id="IPR010623">
    <property type="entry name" value="IcmF_C"/>
</dbReference>
<protein>
    <recommendedName>
        <fullName evidence="1">Type VI secretion system IcmF C-terminal domain-containing protein</fullName>
    </recommendedName>
</protein>
<reference evidence="2" key="1">
    <citation type="submission" date="2023-06" db="EMBL/GenBank/DDBJ databases">
        <authorList>
            <person name="Delattre M."/>
        </authorList>
    </citation>
    <scope>NUCLEOTIDE SEQUENCE</scope>
    <source>
        <strain evidence="2">AF72</strain>
    </source>
</reference>
<gene>
    <name evidence="2" type="ORF">MSPICULIGERA_LOCUS169</name>
</gene>
<accession>A0AA36C3C5</accession>
<sequence length="104" mass="11961">MGLSFELQGKAARDIVQTTFILNGERHHYFNQQESLQRFSWPGRKATIRGASLSWTSVHTGERLFGDYQGTWGLIRLLEKPGLPHWTMAIAATAWCSRRRTAWI</sequence>
<evidence type="ECO:0000313" key="2">
    <source>
        <dbReference type="EMBL" id="CAJ0557411.1"/>
    </source>
</evidence>
<evidence type="ECO:0000313" key="3">
    <source>
        <dbReference type="Proteomes" id="UP001177023"/>
    </source>
</evidence>
<keyword evidence="3" id="KW-1185">Reference proteome</keyword>